<keyword evidence="3 9" id="KW-0812">Transmembrane</keyword>
<evidence type="ECO:0000313" key="11">
    <source>
        <dbReference type="EnsemblMetazoa" id="XP_014248460.1"/>
    </source>
</evidence>
<feature type="transmembrane region" description="Helical" evidence="9">
    <location>
        <begin position="44"/>
        <end position="66"/>
    </location>
</feature>
<dbReference type="SUPFAM" id="SSF81321">
    <property type="entry name" value="Family A G protein-coupled receptor-like"/>
    <property type="match status" value="1"/>
</dbReference>
<dbReference type="OMA" id="LYNMALF"/>
<dbReference type="KEGG" id="clec:106666083"/>
<keyword evidence="6 9" id="KW-0472">Membrane</keyword>
<protein>
    <recommendedName>
        <fullName evidence="10">G-protein coupled receptors family 1 profile domain-containing protein</fullName>
    </recommendedName>
</protein>
<feature type="transmembrane region" description="Helical" evidence="9">
    <location>
        <begin position="155"/>
        <end position="175"/>
    </location>
</feature>
<keyword evidence="5" id="KW-0297">G-protein coupled receptor</keyword>
<organism evidence="11 12">
    <name type="scientific">Cimex lectularius</name>
    <name type="common">Bed bug</name>
    <name type="synonym">Acanthia lectularia</name>
    <dbReference type="NCBI Taxonomy" id="79782"/>
    <lineage>
        <taxon>Eukaryota</taxon>
        <taxon>Metazoa</taxon>
        <taxon>Ecdysozoa</taxon>
        <taxon>Arthropoda</taxon>
        <taxon>Hexapoda</taxon>
        <taxon>Insecta</taxon>
        <taxon>Pterygota</taxon>
        <taxon>Neoptera</taxon>
        <taxon>Paraneoptera</taxon>
        <taxon>Hemiptera</taxon>
        <taxon>Heteroptera</taxon>
        <taxon>Panheteroptera</taxon>
        <taxon>Cimicomorpha</taxon>
        <taxon>Cimicidae</taxon>
        <taxon>Cimex</taxon>
    </lineage>
</organism>
<evidence type="ECO:0000313" key="12">
    <source>
        <dbReference type="Proteomes" id="UP000494040"/>
    </source>
</evidence>
<feature type="transmembrane region" description="Helical" evidence="9">
    <location>
        <begin position="260"/>
        <end position="284"/>
    </location>
</feature>
<evidence type="ECO:0000256" key="9">
    <source>
        <dbReference type="SAM" id="Phobius"/>
    </source>
</evidence>
<evidence type="ECO:0000256" key="8">
    <source>
        <dbReference type="ARBA" id="ARBA00023224"/>
    </source>
</evidence>
<dbReference type="PANTHER" id="PTHR45695">
    <property type="entry name" value="LEUCOKININ RECEPTOR-RELATED"/>
    <property type="match status" value="1"/>
</dbReference>
<evidence type="ECO:0000256" key="1">
    <source>
        <dbReference type="ARBA" id="ARBA00004141"/>
    </source>
</evidence>
<dbReference type="Proteomes" id="UP000494040">
    <property type="component" value="Unassembled WGS sequence"/>
</dbReference>
<dbReference type="EnsemblMetazoa" id="XM_014392974.2">
    <property type="protein sequence ID" value="XP_014248460.1"/>
    <property type="gene ID" value="LOC106666083"/>
</dbReference>
<dbReference type="InterPro" id="IPR000276">
    <property type="entry name" value="GPCR_Rhodpsn"/>
</dbReference>
<evidence type="ECO:0000256" key="6">
    <source>
        <dbReference type="ARBA" id="ARBA00023136"/>
    </source>
</evidence>
<dbReference type="Gene3D" id="1.20.1070.10">
    <property type="entry name" value="Rhodopsin 7-helix transmembrane proteins"/>
    <property type="match status" value="1"/>
</dbReference>
<dbReference type="CDD" id="cd00637">
    <property type="entry name" value="7tm_classA_rhodopsin-like"/>
    <property type="match status" value="1"/>
</dbReference>
<dbReference type="RefSeq" id="XP_014248460.1">
    <property type="nucleotide sequence ID" value="XM_014392974.2"/>
</dbReference>
<dbReference type="GO" id="GO:0005886">
    <property type="term" value="C:plasma membrane"/>
    <property type="evidence" value="ECO:0007669"/>
    <property type="project" value="TreeGrafter"/>
</dbReference>
<evidence type="ECO:0000256" key="2">
    <source>
        <dbReference type="ARBA" id="ARBA00010663"/>
    </source>
</evidence>
<name>A0A8I6RNF4_CIMLE</name>
<dbReference type="PRINTS" id="PR00237">
    <property type="entry name" value="GPCRRHODOPSN"/>
</dbReference>
<dbReference type="GeneID" id="106666083"/>
<keyword evidence="4 9" id="KW-1133">Transmembrane helix</keyword>
<sequence>MFDDGGWNSSYIRGFDYKHTNTETYYFTFYSEFGERGVAVVAEAVVLSVTLVASIVTNLAFIVPLVKGRHRTVTNHFLLNLGFADILFAIGIPAVVVVRINQKWPLGDLICRLLPYSQLVCGFMVLWSLTFVSIERYRCLTLDPQLRITSNTAKLLIAILWIFALALFSPITFWFRHEESLNICTLRFPKAGIKISLFFTIITTLFTCIIPICILVFNYHRIFMKMVENRQRWELPTVLNSSLSRQEEARVRKHIRIMRVALFNMLVVLAMWLPITVVLCLIYVDGDRPLSDNSFFLRSHHFIYSLTLALVNTAVNPFLSGVIRFTCSADQSQGISKLLRLASSFN</sequence>
<dbReference type="Pfam" id="PF00001">
    <property type="entry name" value="7tm_1"/>
    <property type="match status" value="1"/>
</dbReference>
<accession>A0A8I6RNF4</accession>
<dbReference type="PANTHER" id="PTHR45695:SF37">
    <property type="entry name" value="FREE FATTY ACID RECEPTOR 4-LIKE"/>
    <property type="match status" value="1"/>
</dbReference>
<dbReference type="PROSITE" id="PS50262">
    <property type="entry name" value="G_PROTEIN_RECEP_F1_2"/>
    <property type="match status" value="1"/>
</dbReference>
<evidence type="ECO:0000259" key="10">
    <source>
        <dbReference type="PROSITE" id="PS50262"/>
    </source>
</evidence>
<dbReference type="InterPro" id="IPR017452">
    <property type="entry name" value="GPCR_Rhodpsn_7TM"/>
</dbReference>
<feature type="transmembrane region" description="Helical" evidence="9">
    <location>
        <begin position="78"/>
        <end position="101"/>
    </location>
</feature>
<dbReference type="OrthoDB" id="9880339at2759"/>
<keyword evidence="12" id="KW-1185">Reference proteome</keyword>
<dbReference type="GO" id="GO:0004930">
    <property type="term" value="F:G protein-coupled receptor activity"/>
    <property type="evidence" value="ECO:0007669"/>
    <property type="project" value="UniProtKB-KW"/>
</dbReference>
<keyword evidence="8" id="KW-0807">Transducer</keyword>
<feature type="transmembrane region" description="Helical" evidence="9">
    <location>
        <begin position="195"/>
        <end position="217"/>
    </location>
</feature>
<evidence type="ECO:0000256" key="4">
    <source>
        <dbReference type="ARBA" id="ARBA00022989"/>
    </source>
</evidence>
<feature type="transmembrane region" description="Helical" evidence="9">
    <location>
        <begin position="113"/>
        <end position="134"/>
    </location>
</feature>
<evidence type="ECO:0000256" key="5">
    <source>
        <dbReference type="ARBA" id="ARBA00023040"/>
    </source>
</evidence>
<comment type="subcellular location">
    <subcellularLocation>
        <location evidence="1">Membrane</location>
        <topology evidence="1">Multi-pass membrane protein</topology>
    </subcellularLocation>
</comment>
<feature type="transmembrane region" description="Helical" evidence="9">
    <location>
        <begin position="304"/>
        <end position="327"/>
    </location>
</feature>
<proteinExistence type="inferred from homology"/>
<dbReference type="AlphaFoldDB" id="A0A8I6RNF4"/>
<evidence type="ECO:0000256" key="7">
    <source>
        <dbReference type="ARBA" id="ARBA00023170"/>
    </source>
</evidence>
<comment type="similarity">
    <text evidence="2">Belongs to the G-protein coupled receptor 1 family.</text>
</comment>
<feature type="domain" description="G-protein coupled receptors family 1 profile" evidence="10">
    <location>
        <begin position="57"/>
        <end position="320"/>
    </location>
</feature>
<reference evidence="11" key="1">
    <citation type="submission" date="2022-01" db="UniProtKB">
        <authorList>
            <consortium name="EnsemblMetazoa"/>
        </authorList>
    </citation>
    <scope>IDENTIFICATION</scope>
</reference>
<keyword evidence="7" id="KW-0675">Receptor</keyword>
<evidence type="ECO:0000256" key="3">
    <source>
        <dbReference type="ARBA" id="ARBA00022692"/>
    </source>
</evidence>